<feature type="chain" id="PRO_5042017729" evidence="2">
    <location>
        <begin position="21"/>
        <end position="106"/>
    </location>
</feature>
<dbReference type="AlphaFoldDB" id="A0AAD3D0G2"/>
<keyword evidence="4" id="KW-1185">Reference proteome</keyword>
<organism evidence="3 4">
    <name type="scientific">Chaetoceros tenuissimus</name>
    <dbReference type="NCBI Taxonomy" id="426638"/>
    <lineage>
        <taxon>Eukaryota</taxon>
        <taxon>Sar</taxon>
        <taxon>Stramenopiles</taxon>
        <taxon>Ochrophyta</taxon>
        <taxon>Bacillariophyta</taxon>
        <taxon>Coscinodiscophyceae</taxon>
        <taxon>Chaetocerotophycidae</taxon>
        <taxon>Chaetocerotales</taxon>
        <taxon>Chaetocerotaceae</taxon>
        <taxon>Chaetoceros</taxon>
    </lineage>
</organism>
<feature type="region of interest" description="Disordered" evidence="1">
    <location>
        <begin position="52"/>
        <end position="76"/>
    </location>
</feature>
<evidence type="ECO:0000313" key="3">
    <source>
        <dbReference type="EMBL" id="GFH54375.1"/>
    </source>
</evidence>
<dbReference type="EMBL" id="BLLK01000047">
    <property type="protein sequence ID" value="GFH54375.1"/>
    <property type="molecule type" value="Genomic_DNA"/>
</dbReference>
<proteinExistence type="predicted"/>
<reference evidence="3 4" key="1">
    <citation type="journal article" date="2021" name="Sci. Rep.">
        <title>The genome of the diatom Chaetoceros tenuissimus carries an ancient integrated fragment of an extant virus.</title>
        <authorList>
            <person name="Hongo Y."/>
            <person name="Kimura K."/>
            <person name="Takaki Y."/>
            <person name="Yoshida Y."/>
            <person name="Baba S."/>
            <person name="Kobayashi G."/>
            <person name="Nagasaki K."/>
            <person name="Hano T."/>
            <person name="Tomaru Y."/>
        </authorList>
    </citation>
    <scope>NUCLEOTIDE SEQUENCE [LARGE SCALE GENOMIC DNA]</scope>
    <source>
        <strain evidence="3 4">NIES-3715</strain>
    </source>
</reference>
<evidence type="ECO:0000313" key="4">
    <source>
        <dbReference type="Proteomes" id="UP001054902"/>
    </source>
</evidence>
<feature type="signal peptide" evidence="2">
    <location>
        <begin position="1"/>
        <end position="20"/>
    </location>
</feature>
<dbReference type="Proteomes" id="UP001054902">
    <property type="component" value="Unassembled WGS sequence"/>
</dbReference>
<gene>
    <name evidence="3" type="ORF">CTEN210_10851</name>
</gene>
<evidence type="ECO:0000256" key="1">
    <source>
        <dbReference type="SAM" id="MobiDB-lite"/>
    </source>
</evidence>
<accession>A0AAD3D0G2</accession>
<comment type="caution">
    <text evidence="3">The sequence shown here is derived from an EMBL/GenBank/DDBJ whole genome shotgun (WGS) entry which is preliminary data.</text>
</comment>
<evidence type="ECO:0000256" key="2">
    <source>
        <dbReference type="SAM" id="SignalP"/>
    </source>
</evidence>
<sequence length="106" mass="11830">MISSITKLILLAALCFTCQATQTSSFDNLVMSYGDFERCSFGLCRHEEKIPEASKHPHSVRAIKKTTGGGQRKRNTKKFANLPSKCEVETNLQCGAKDHPYGWGMF</sequence>
<protein>
    <submittedName>
        <fullName evidence="3">Uncharacterized protein</fullName>
    </submittedName>
</protein>
<keyword evidence="2" id="KW-0732">Signal</keyword>
<name>A0AAD3D0G2_9STRA</name>